<dbReference type="AlphaFoldDB" id="A0A016V7H4"/>
<feature type="compositionally biased region" description="Low complexity" evidence="1">
    <location>
        <begin position="181"/>
        <end position="217"/>
    </location>
</feature>
<evidence type="ECO:0000313" key="3">
    <source>
        <dbReference type="Proteomes" id="UP000024635"/>
    </source>
</evidence>
<feature type="region of interest" description="Disordered" evidence="1">
    <location>
        <begin position="80"/>
        <end position="238"/>
    </location>
</feature>
<feature type="region of interest" description="Disordered" evidence="1">
    <location>
        <begin position="783"/>
        <end position="808"/>
    </location>
</feature>
<evidence type="ECO:0000256" key="1">
    <source>
        <dbReference type="SAM" id="MobiDB-lite"/>
    </source>
</evidence>
<gene>
    <name evidence="2" type="primary">Acey_s0015.g2728</name>
    <name evidence="2" type="ORF">Y032_0015g2728</name>
</gene>
<dbReference type="Proteomes" id="UP000024635">
    <property type="component" value="Unassembled WGS sequence"/>
</dbReference>
<feature type="compositionally biased region" description="Basic and acidic residues" evidence="1">
    <location>
        <begin position="80"/>
        <end position="90"/>
    </location>
</feature>
<evidence type="ECO:0000313" key="2">
    <source>
        <dbReference type="EMBL" id="EYC23579.1"/>
    </source>
</evidence>
<sequence>MIRFDPDEDEDMSEEKRFYYLRLMAKPGRKPIKTKFVTWSPEQQSSSRDDDPVLESQAMRVVRTIGQAFEVCHKVAQEQMLEKHEDEAVKSKASLASEDDAGVPLDVIEERGAAEESSRSQSPAEPSTGGPLYGRRMSLFQPRKASSASSSIGTAIDTTQMQNVEQASIKQDTASVNPNNPLLQQQPQQPQQSLQQQQTQQQQQQQQQQQPQQLGQPVRSSTAVPMPPQPAGVPMPMQFSALPISPAGIPFPTGTYPGSSLPSVSEGVQPQQQPQQAGQNPSTFASSATLPHARTWSAAPQPTLPFPSVPPSTSLEGHPQMYYPVQQLVSSSASLPYGLSSPVMVSPYATLQLNIPPVDLNNPESAATLTRSLDQYNQQLIRSQLDQAQQSAQVAGCQVQLLRDQLTSETTARIEAQSRTHQLLNANRELLEQVQCLVQRLQQLETKITSEIQQSVQSPPRPPTSSSPLPHRPPVYMSYHEQYDARVPAGSQPRPNLPYQVQPLADLRAGSLPPKDSRERRFKDDGAKTEPESNNEDTTDYSSSDQYEKSSTVMKSSLPAHYNVLMANPLADITVPPSISETRDQPRGERDEEDEAQPGTSSSPQQKKTRAGGILRGELDFSRMSFNPRLQQPLFSKELDERIEEEDRMEATPVKKKFDDDRRDERRKKEKVTVESLFKADPPLADKSATANRTEPGQKPTRSANTILPGEPASSSLVTAMYPPIRRPVVTVVNRERPPPDSASVATSMYPQVSVKRSLSKSPTREPKIDVVRRKTLRALSVEMGDEPREENKNRIMQPRQKGTEVTNIEDYLNRNVDRPNPGDTATLLARLTRQDDGKFPNLPNGYP</sequence>
<feature type="region of interest" description="Disordered" evidence="1">
    <location>
        <begin position="451"/>
        <end position="475"/>
    </location>
</feature>
<feature type="compositionally biased region" description="Polar residues" evidence="1">
    <location>
        <begin position="744"/>
        <end position="762"/>
    </location>
</feature>
<organism evidence="2 3">
    <name type="scientific">Ancylostoma ceylanicum</name>
    <dbReference type="NCBI Taxonomy" id="53326"/>
    <lineage>
        <taxon>Eukaryota</taxon>
        <taxon>Metazoa</taxon>
        <taxon>Ecdysozoa</taxon>
        <taxon>Nematoda</taxon>
        <taxon>Chromadorea</taxon>
        <taxon>Rhabditida</taxon>
        <taxon>Rhabditina</taxon>
        <taxon>Rhabditomorpha</taxon>
        <taxon>Strongyloidea</taxon>
        <taxon>Ancylostomatidae</taxon>
        <taxon>Ancylostomatinae</taxon>
        <taxon>Ancylostoma</taxon>
    </lineage>
</organism>
<feature type="region of interest" description="Disordered" evidence="1">
    <location>
        <begin position="573"/>
        <end position="715"/>
    </location>
</feature>
<feature type="compositionally biased region" description="Polar residues" evidence="1">
    <location>
        <begin position="540"/>
        <end position="552"/>
    </location>
</feature>
<keyword evidence="3" id="KW-1185">Reference proteome</keyword>
<reference evidence="3" key="1">
    <citation type="journal article" date="2015" name="Nat. Genet.">
        <title>The genome and transcriptome of the zoonotic hookworm Ancylostoma ceylanicum identify infection-specific gene families.</title>
        <authorList>
            <person name="Schwarz E.M."/>
            <person name="Hu Y."/>
            <person name="Antoshechkin I."/>
            <person name="Miller M.M."/>
            <person name="Sternberg P.W."/>
            <person name="Aroian R.V."/>
        </authorList>
    </citation>
    <scope>NUCLEOTIDE SEQUENCE</scope>
    <source>
        <strain evidence="3">HY135</strain>
    </source>
</reference>
<feature type="compositionally biased region" description="Polar residues" evidence="1">
    <location>
        <begin position="277"/>
        <end position="288"/>
    </location>
</feature>
<feature type="region of interest" description="Disordered" evidence="1">
    <location>
        <begin position="735"/>
        <end position="769"/>
    </location>
</feature>
<feature type="compositionally biased region" description="Polar residues" evidence="1">
    <location>
        <begin position="256"/>
        <end position="268"/>
    </location>
</feature>
<feature type="region of interest" description="Disordered" evidence="1">
    <location>
        <begin position="505"/>
        <end position="552"/>
    </location>
</feature>
<feature type="compositionally biased region" description="Polar residues" evidence="1">
    <location>
        <begin position="624"/>
        <end position="634"/>
    </location>
</feature>
<dbReference type="EMBL" id="JARK01001351">
    <property type="protein sequence ID" value="EYC23579.1"/>
    <property type="molecule type" value="Genomic_DNA"/>
</dbReference>
<feature type="compositionally biased region" description="Basic and acidic residues" evidence="1">
    <location>
        <begin position="581"/>
        <end position="590"/>
    </location>
</feature>
<feature type="compositionally biased region" description="Basic and acidic residues" evidence="1">
    <location>
        <begin position="108"/>
        <end position="118"/>
    </location>
</feature>
<protein>
    <recommendedName>
        <fullName evidence="4">PID domain-containing protein</fullName>
    </recommendedName>
</protein>
<dbReference type="InterPro" id="IPR011993">
    <property type="entry name" value="PH-like_dom_sf"/>
</dbReference>
<dbReference type="OrthoDB" id="10030336at2759"/>
<feature type="compositionally biased region" description="Pro residues" evidence="1">
    <location>
        <begin position="459"/>
        <end position="473"/>
    </location>
</feature>
<dbReference type="STRING" id="53326.A0A016V7H4"/>
<accession>A0A016V7H4</accession>
<name>A0A016V7H4_9BILA</name>
<evidence type="ECO:0008006" key="4">
    <source>
        <dbReference type="Google" id="ProtNLM"/>
    </source>
</evidence>
<feature type="compositionally biased region" description="Basic and acidic residues" evidence="1">
    <location>
        <begin position="515"/>
        <end position="531"/>
    </location>
</feature>
<comment type="caution">
    <text evidence="2">The sequence shown here is derived from an EMBL/GenBank/DDBJ whole genome shotgun (WGS) entry which is preliminary data.</text>
</comment>
<proteinExistence type="predicted"/>
<dbReference type="Gene3D" id="2.30.29.30">
    <property type="entry name" value="Pleckstrin-homology domain (PH domain)/Phosphotyrosine-binding domain (PTB)"/>
    <property type="match status" value="1"/>
</dbReference>
<feature type="compositionally biased region" description="Polar residues" evidence="1">
    <location>
        <begin position="152"/>
        <end position="180"/>
    </location>
</feature>
<feature type="region of interest" description="Disordered" evidence="1">
    <location>
        <begin position="250"/>
        <end position="288"/>
    </location>
</feature>
<feature type="compositionally biased region" description="Polar residues" evidence="1">
    <location>
        <begin position="689"/>
        <end position="706"/>
    </location>
</feature>